<feature type="domain" description="Methyltransferase" evidence="1">
    <location>
        <begin position="154"/>
        <end position="298"/>
    </location>
</feature>
<evidence type="ECO:0000313" key="2">
    <source>
        <dbReference type="EMBL" id="CAB4531277.1"/>
    </source>
</evidence>
<dbReference type="InterPro" id="IPR029063">
    <property type="entry name" value="SAM-dependent_MTases_sf"/>
</dbReference>
<dbReference type="SUPFAM" id="SSF53335">
    <property type="entry name" value="S-adenosyl-L-methionine-dependent methyltransferases"/>
    <property type="match status" value="1"/>
</dbReference>
<dbReference type="PANTHER" id="PTHR13369">
    <property type="match status" value="1"/>
</dbReference>
<protein>
    <submittedName>
        <fullName evidence="2">Unannotated protein</fullName>
    </submittedName>
</protein>
<accession>A0A6J6AY05</accession>
<dbReference type="GO" id="GO:0005737">
    <property type="term" value="C:cytoplasm"/>
    <property type="evidence" value="ECO:0007669"/>
    <property type="project" value="TreeGrafter"/>
</dbReference>
<gene>
    <name evidence="2" type="ORF">UFOPK1353_00295</name>
</gene>
<dbReference type="EMBL" id="CAEZSE010000029">
    <property type="protein sequence ID" value="CAB4531277.1"/>
    <property type="molecule type" value="Genomic_DNA"/>
</dbReference>
<organism evidence="2">
    <name type="scientific">freshwater metagenome</name>
    <dbReference type="NCBI Taxonomy" id="449393"/>
    <lineage>
        <taxon>unclassified sequences</taxon>
        <taxon>metagenomes</taxon>
        <taxon>ecological metagenomes</taxon>
    </lineage>
</organism>
<name>A0A6J6AY05_9ZZZZ</name>
<evidence type="ECO:0000259" key="1">
    <source>
        <dbReference type="Pfam" id="PF13679"/>
    </source>
</evidence>
<dbReference type="AlphaFoldDB" id="A0A6J6AY05"/>
<dbReference type="InterPro" id="IPR025714">
    <property type="entry name" value="Methyltranfer_dom"/>
</dbReference>
<dbReference type="PANTHER" id="PTHR13369:SF3">
    <property type="entry name" value="METHYLTRANSFERASE DOMAIN-CONTAINING PROTEIN"/>
    <property type="match status" value="1"/>
</dbReference>
<sequence>MPIEFEEATAEAFALINNSETFVRAVLSGRRRNMMPEAEKIEIRPVKLKDEIKLQMIELSGTSSKTVNLDVGSEIVKKLMNSGFANILIESVSQSMTIRFTKKGDAQVFVEQSKKSQSLDHDKHKSRLLDPSDSFLREVGISDAQGRIKPTKQDKYLQVEEFLRILAPTLKNAIESGHISVDDDKPISIVDHGCGNAYLTFAAHQYLISTHHKIKVIGIDLREQSRIRNIAIASRLEISDSIEFRAEKISETDIPAADITIALHACDTATDDAIAWAINNNSKLLLIAPCCHHDLQTQIREVPEPWSTITKHGILKERLGDMLTDALRAQILRLMGYRTEIIEFVGDEHTPRNLMIRAVKTGARPEQNEFERYQEMLKLWKIVPKLSELVQIPL</sequence>
<dbReference type="Pfam" id="PF13679">
    <property type="entry name" value="Methyltransf_32"/>
    <property type="match status" value="1"/>
</dbReference>
<proteinExistence type="predicted"/>
<reference evidence="2" key="1">
    <citation type="submission" date="2020-05" db="EMBL/GenBank/DDBJ databases">
        <authorList>
            <person name="Chiriac C."/>
            <person name="Salcher M."/>
            <person name="Ghai R."/>
            <person name="Kavagutti S V."/>
        </authorList>
    </citation>
    <scope>NUCLEOTIDE SEQUENCE</scope>
</reference>
<dbReference type="Gene3D" id="3.40.50.150">
    <property type="entry name" value="Vaccinia Virus protein VP39"/>
    <property type="match status" value="1"/>
</dbReference>